<keyword evidence="2" id="KW-1185">Reference proteome</keyword>
<evidence type="ECO:0000313" key="1">
    <source>
        <dbReference type="EMBL" id="KAH3805531.1"/>
    </source>
</evidence>
<protein>
    <submittedName>
        <fullName evidence="1">Uncharacterized protein</fullName>
    </submittedName>
</protein>
<dbReference type="AlphaFoldDB" id="A0A9D4FWA3"/>
<dbReference type="Proteomes" id="UP000828390">
    <property type="component" value="Unassembled WGS sequence"/>
</dbReference>
<dbReference type="EMBL" id="JAIWYP010000006">
    <property type="protein sequence ID" value="KAH3805531.1"/>
    <property type="molecule type" value="Genomic_DNA"/>
</dbReference>
<evidence type="ECO:0000313" key="2">
    <source>
        <dbReference type="Proteomes" id="UP000828390"/>
    </source>
</evidence>
<comment type="caution">
    <text evidence="1">The sequence shown here is derived from an EMBL/GenBank/DDBJ whole genome shotgun (WGS) entry which is preliminary data.</text>
</comment>
<gene>
    <name evidence="1" type="ORF">DPMN_133835</name>
</gene>
<organism evidence="1 2">
    <name type="scientific">Dreissena polymorpha</name>
    <name type="common">Zebra mussel</name>
    <name type="synonym">Mytilus polymorpha</name>
    <dbReference type="NCBI Taxonomy" id="45954"/>
    <lineage>
        <taxon>Eukaryota</taxon>
        <taxon>Metazoa</taxon>
        <taxon>Spiralia</taxon>
        <taxon>Lophotrochozoa</taxon>
        <taxon>Mollusca</taxon>
        <taxon>Bivalvia</taxon>
        <taxon>Autobranchia</taxon>
        <taxon>Heteroconchia</taxon>
        <taxon>Euheterodonta</taxon>
        <taxon>Imparidentia</taxon>
        <taxon>Neoheterodontei</taxon>
        <taxon>Myida</taxon>
        <taxon>Dreissenoidea</taxon>
        <taxon>Dreissenidae</taxon>
        <taxon>Dreissena</taxon>
    </lineage>
</organism>
<reference evidence="1" key="1">
    <citation type="journal article" date="2019" name="bioRxiv">
        <title>The Genome of the Zebra Mussel, Dreissena polymorpha: A Resource for Invasive Species Research.</title>
        <authorList>
            <person name="McCartney M.A."/>
            <person name="Auch B."/>
            <person name="Kono T."/>
            <person name="Mallez S."/>
            <person name="Zhang Y."/>
            <person name="Obille A."/>
            <person name="Becker A."/>
            <person name="Abrahante J.E."/>
            <person name="Garbe J."/>
            <person name="Badalamenti J.P."/>
            <person name="Herman A."/>
            <person name="Mangelson H."/>
            <person name="Liachko I."/>
            <person name="Sullivan S."/>
            <person name="Sone E.D."/>
            <person name="Koren S."/>
            <person name="Silverstein K.A.T."/>
            <person name="Beckman K.B."/>
            <person name="Gohl D.M."/>
        </authorList>
    </citation>
    <scope>NUCLEOTIDE SEQUENCE</scope>
    <source>
        <strain evidence="1">Duluth1</strain>
        <tissue evidence="1">Whole animal</tissue>
    </source>
</reference>
<name>A0A9D4FWA3_DREPO</name>
<proteinExistence type="predicted"/>
<reference evidence="1" key="2">
    <citation type="submission" date="2020-11" db="EMBL/GenBank/DDBJ databases">
        <authorList>
            <person name="McCartney M.A."/>
            <person name="Auch B."/>
            <person name="Kono T."/>
            <person name="Mallez S."/>
            <person name="Becker A."/>
            <person name="Gohl D.M."/>
            <person name="Silverstein K.A.T."/>
            <person name="Koren S."/>
            <person name="Bechman K.B."/>
            <person name="Herman A."/>
            <person name="Abrahante J.E."/>
            <person name="Garbe J."/>
        </authorList>
    </citation>
    <scope>NUCLEOTIDE SEQUENCE</scope>
    <source>
        <strain evidence="1">Duluth1</strain>
        <tissue evidence="1">Whole animal</tissue>
    </source>
</reference>
<accession>A0A9D4FWA3</accession>
<sequence length="84" mass="8859">MIEPGSRNNLNYIPSIDCTCKRDQVHNNETYVDTGCGTRTIFVVLFGLGAGVGAIGTDALAILVHVATVVTDDGAVTLFWSESG</sequence>